<evidence type="ECO:0000313" key="5">
    <source>
        <dbReference type="EMBL" id="KAG2187857.1"/>
    </source>
</evidence>
<feature type="compositionally biased region" description="Low complexity" evidence="3">
    <location>
        <begin position="280"/>
        <end position="293"/>
    </location>
</feature>
<feature type="region of interest" description="Disordered" evidence="3">
    <location>
        <begin position="61"/>
        <end position="82"/>
    </location>
</feature>
<evidence type="ECO:0000259" key="4">
    <source>
        <dbReference type="PROSITE" id="PS50089"/>
    </source>
</evidence>
<keyword evidence="6" id="KW-1185">Reference proteome</keyword>
<name>A0A8H7Q899_9FUNG</name>
<dbReference type="OrthoDB" id="21471at2759"/>
<evidence type="ECO:0000256" key="2">
    <source>
        <dbReference type="PROSITE-ProRule" id="PRU00175"/>
    </source>
</evidence>
<evidence type="ECO:0000256" key="3">
    <source>
        <dbReference type="SAM" id="MobiDB-lite"/>
    </source>
</evidence>
<keyword evidence="2" id="KW-0862">Zinc</keyword>
<dbReference type="AlphaFoldDB" id="A0A8H7Q899"/>
<keyword evidence="2" id="KW-0479">Metal-binding</keyword>
<gene>
    <name evidence="5" type="ORF">INT44_000607</name>
</gene>
<evidence type="ECO:0000313" key="6">
    <source>
        <dbReference type="Proteomes" id="UP000612746"/>
    </source>
</evidence>
<dbReference type="GO" id="GO:0008270">
    <property type="term" value="F:zinc ion binding"/>
    <property type="evidence" value="ECO:0007669"/>
    <property type="project" value="UniProtKB-KW"/>
</dbReference>
<keyword evidence="2" id="KW-0863">Zinc-finger</keyword>
<organism evidence="5 6">
    <name type="scientific">Umbelopsis vinacea</name>
    <dbReference type="NCBI Taxonomy" id="44442"/>
    <lineage>
        <taxon>Eukaryota</taxon>
        <taxon>Fungi</taxon>
        <taxon>Fungi incertae sedis</taxon>
        <taxon>Mucoromycota</taxon>
        <taxon>Mucoromycotina</taxon>
        <taxon>Umbelopsidomycetes</taxon>
        <taxon>Umbelopsidales</taxon>
        <taxon>Umbelopsidaceae</taxon>
        <taxon>Umbelopsis</taxon>
    </lineage>
</organism>
<feature type="region of interest" description="Disordered" evidence="3">
    <location>
        <begin position="277"/>
        <end position="300"/>
    </location>
</feature>
<dbReference type="InterPro" id="IPR001841">
    <property type="entry name" value="Znf_RING"/>
</dbReference>
<dbReference type="GO" id="GO:0005737">
    <property type="term" value="C:cytoplasm"/>
    <property type="evidence" value="ECO:0007669"/>
    <property type="project" value="TreeGrafter"/>
</dbReference>
<dbReference type="EMBL" id="JAEPRA010000002">
    <property type="protein sequence ID" value="KAG2187857.1"/>
    <property type="molecule type" value="Genomic_DNA"/>
</dbReference>
<dbReference type="Proteomes" id="UP000612746">
    <property type="component" value="Unassembled WGS sequence"/>
</dbReference>
<comment type="similarity">
    <text evidence="1">Belongs to the SIP5 family.</text>
</comment>
<accession>A0A8H7Q899</accession>
<reference evidence="5" key="1">
    <citation type="submission" date="2020-12" db="EMBL/GenBank/DDBJ databases">
        <title>Metabolic potential, ecology and presence of endohyphal bacteria is reflected in genomic diversity of Mucoromycotina.</title>
        <authorList>
            <person name="Muszewska A."/>
            <person name="Okrasinska A."/>
            <person name="Steczkiewicz K."/>
            <person name="Drgas O."/>
            <person name="Orlowska M."/>
            <person name="Perlinska-Lenart U."/>
            <person name="Aleksandrzak-Piekarczyk T."/>
            <person name="Szatraj K."/>
            <person name="Zielenkiewicz U."/>
            <person name="Pilsyk S."/>
            <person name="Malc E."/>
            <person name="Mieczkowski P."/>
            <person name="Kruszewska J.S."/>
            <person name="Biernat P."/>
            <person name="Pawlowska J."/>
        </authorList>
    </citation>
    <scope>NUCLEOTIDE SEQUENCE</scope>
    <source>
        <strain evidence="5">WA0000051536</strain>
    </source>
</reference>
<dbReference type="PROSITE" id="PS50089">
    <property type="entry name" value="ZF_RING_2"/>
    <property type="match status" value="1"/>
</dbReference>
<protein>
    <recommendedName>
        <fullName evidence="4">RING-type domain-containing protein</fullName>
    </recommendedName>
</protein>
<proteinExistence type="inferred from homology"/>
<sequence length="300" mass="33742">MGLHPSKDASQEFDQGSLIPTGIYANSVQDYDYPSVRQLILQRRLAPFYEGQQDIDCASQPVSTNDAMSSQSNTLSRTTSKTHTATIISPRSILPTVSKYRHHRKNSLPPPPAAKYENAVECPICFLFYPANINYTRCCHQPICSECFVHIRQPADSPMATANCPYCVEPNFGIVYHPPNLALQNTDADQGIVTVDLIRPYHTQLMQRRHHSHSAAESARGSTRRIVVRPNHANGHDRELSPSAQDYRDYLTAMRQMNMDLEELMVMEAVRLSLMEQQVDPTPSDSDTPTNPSEENILET</sequence>
<feature type="domain" description="RING-type" evidence="4">
    <location>
        <begin position="122"/>
        <end position="167"/>
    </location>
</feature>
<dbReference type="PANTHER" id="PTHR31315:SF1">
    <property type="entry name" value="PROTEIN SIP5"/>
    <property type="match status" value="1"/>
</dbReference>
<comment type="caution">
    <text evidence="5">The sequence shown here is derived from an EMBL/GenBank/DDBJ whole genome shotgun (WGS) entry which is preliminary data.</text>
</comment>
<dbReference type="PANTHER" id="PTHR31315">
    <property type="entry name" value="PROTEIN SIP5"/>
    <property type="match status" value="1"/>
</dbReference>
<evidence type="ECO:0000256" key="1">
    <source>
        <dbReference type="ARBA" id="ARBA00010402"/>
    </source>
</evidence>
<dbReference type="InterPro" id="IPR039301">
    <property type="entry name" value="Sip5/DA2"/>
</dbReference>